<gene>
    <name evidence="1" type="ORF">C7H61_07945</name>
</gene>
<evidence type="ECO:0000313" key="2">
    <source>
        <dbReference type="Proteomes" id="UP000238430"/>
    </source>
</evidence>
<name>A0A2T1NFE9_9FLAO</name>
<evidence type="ECO:0000313" key="1">
    <source>
        <dbReference type="EMBL" id="PSG91171.1"/>
    </source>
</evidence>
<reference evidence="1 2" key="1">
    <citation type="submission" date="2018-03" db="EMBL/GenBank/DDBJ databases">
        <title>Mesoflavibacter sp. HG37 and Mesoflavibacter sp. HG96 sp.nov., two marine bacteria isolated from seawater of Western Pacific Ocean.</title>
        <authorList>
            <person name="Cheng H."/>
            <person name="Wu Y.-H."/>
            <person name="Guo L.-L."/>
            <person name="Xu X.-W."/>
        </authorList>
    </citation>
    <scope>NUCLEOTIDE SEQUENCE [LARGE SCALE GENOMIC DNA]</scope>
    <source>
        <strain evidence="1 2">KCTC 42117</strain>
    </source>
</reference>
<protein>
    <submittedName>
        <fullName evidence="1">Uncharacterized protein</fullName>
    </submittedName>
</protein>
<dbReference type="Proteomes" id="UP000238430">
    <property type="component" value="Unassembled WGS sequence"/>
</dbReference>
<dbReference type="AlphaFoldDB" id="A0A2T1NFE9"/>
<comment type="caution">
    <text evidence="1">The sequence shown here is derived from an EMBL/GenBank/DDBJ whole genome shotgun (WGS) entry which is preliminary data.</text>
</comment>
<keyword evidence="2" id="KW-1185">Reference proteome</keyword>
<dbReference type="EMBL" id="PXOT01000022">
    <property type="protein sequence ID" value="PSG91171.1"/>
    <property type="molecule type" value="Genomic_DNA"/>
</dbReference>
<dbReference type="OrthoDB" id="1163349at2"/>
<sequence>MVTIDKQEHTDILEQSIKHLEYLGFENIKADLDGYDTPNSFTKKNGEVTVTPDITAFKRSRKYYFELGIKSKKPNLLKTKWRLIDVVSRMKNSRFKIITTKGHYSFTNKILDDLNLDKNLIKL</sequence>
<dbReference type="RefSeq" id="WP_027879720.1">
    <property type="nucleotide sequence ID" value="NZ_JACHWV010000007.1"/>
</dbReference>
<organism evidence="1 2">
    <name type="scientific">Mesoflavibacter zeaxanthinifaciens subsp. sabulilitoris</name>
    <dbReference type="NCBI Taxonomy" id="1520893"/>
    <lineage>
        <taxon>Bacteria</taxon>
        <taxon>Pseudomonadati</taxon>
        <taxon>Bacteroidota</taxon>
        <taxon>Flavobacteriia</taxon>
        <taxon>Flavobacteriales</taxon>
        <taxon>Flavobacteriaceae</taxon>
        <taxon>Mesoflavibacter</taxon>
    </lineage>
</organism>
<proteinExistence type="predicted"/>
<accession>A0A2T1NFE9</accession>